<comment type="caution">
    <text evidence="1">The sequence shown here is derived from an EMBL/GenBank/DDBJ whole genome shotgun (WGS) entry which is preliminary data.</text>
</comment>
<keyword evidence="2" id="KW-1185">Reference proteome</keyword>
<protein>
    <recommendedName>
        <fullName evidence="3">Reverse transcriptase domain-containing protein</fullName>
    </recommendedName>
</protein>
<dbReference type="Proteomes" id="UP001172457">
    <property type="component" value="Chromosome 4"/>
</dbReference>
<organism evidence="1 2">
    <name type="scientific">Centaurea solstitialis</name>
    <name type="common">yellow star-thistle</name>
    <dbReference type="NCBI Taxonomy" id="347529"/>
    <lineage>
        <taxon>Eukaryota</taxon>
        <taxon>Viridiplantae</taxon>
        <taxon>Streptophyta</taxon>
        <taxon>Embryophyta</taxon>
        <taxon>Tracheophyta</taxon>
        <taxon>Spermatophyta</taxon>
        <taxon>Magnoliopsida</taxon>
        <taxon>eudicotyledons</taxon>
        <taxon>Gunneridae</taxon>
        <taxon>Pentapetalae</taxon>
        <taxon>asterids</taxon>
        <taxon>campanulids</taxon>
        <taxon>Asterales</taxon>
        <taxon>Asteraceae</taxon>
        <taxon>Carduoideae</taxon>
        <taxon>Cardueae</taxon>
        <taxon>Centaureinae</taxon>
        <taxon>Centaurea</taxon>
    </lineage>
</organism>
<name>A0AA38T0U4_9ASTR</name>
<sequence length="105" mass="12236">MNDQRIVPLAELKTENWKNRTESLSSIHNTFHISNLRKYLAEVNMTIPLQEVQVDNWLRFVKEPEATINKKIRKSEEQRDSTCEGIMAVPSRLQSNLGIRKGNEE</sequence>
<dbReference type="AlphaFoldDB" id="A0AA38T0U4"/>
<accession>A0AA38T0U4</accession>
<evidence type="ECO:0000313" key="2">
    <source>
        <dbReference type="Proteomes" id="UP001172457"/>
    </source>
</evidence>
<evidence type="ECO:0000313" key="1">
    <source>
        <dbReference type="EMBL" id="KAJ9552330.1"/>
    </source>
</evidence>
<evidence type="ECO:0008006" key="3">
    <source>
        <dbReference type="Google" id="ProtNLM"/>
    </source>
</evidence>
<gene>
    <name evidence="1" type="ORF">OSB04_016375</name>
</gene>
<dbReference type="EMBL" id="JARYMX010000004">
    <property type="protein sequence ID" value="KAJ9552330.1"/>
    <property type="molecule type" value="Genomic_DNA"/>
</dbReference>
<reference evidence="1" key="1">
    <citation type="submission" date="2023-03" db="EMBL/GenBank/DDBJ databases">
        <title>Chromosome-scale reference genome and RAD-based genetic map of yellow starthistle (Centaurea solstitialis) reveal putative structural variation and QTLs associated with invader traits.</title>
        <authorList>
            <person name="Reatini B."/>
            <person name="Cang F.A."/>
            <person name="Jiang Q."/>
            <person name="Mckibben M.T.W."/>
            <person name="Barker M.S."/>
            <person name="Rieseberg L.H."/>
            <person name="Dlugosch K.M."/>
        </authorList>
    </citation>
    <scope>NUCLEOTIDE SEQUENCE</scope>
    <source>
        <strain evidence="1">CAN-66</strain>
        <tissue evidence="1">Leaf</tissue>
    </source>
</reference>
<proteinExistence type="predicted"/>